<dbReference type="EMBL" id="BMAW01097073">
    <property type="protein sequence ID" value="GFS77759.1"/>
    <property type="molecule type" value="Genomic_DNA"/>
</dbReference>
<accession>A0A8X6T6Q3</accession>
<sequence length="104" mass="11694">MTDVSQKLQIYKGAKGCSELPEGYVNPNNYLALKMSETITSDSKVTDLRNITKSENSAECFVNELFDLVTENCLDKEKSEKVKAEFVLEKLRLLSSNTKLNPIT</sequence>
<reference evidence="1" key="1">
    <citation type="submission" date="2020-08" db="EMBL/GenBank/DDBJ databases">
        <title>Multicomponent nature underlies the extraordinary mechanical properties of spider dragline silk.</title>
        <authorList>
            <person name="Kono N."/>
            <person name="Nakamura H."/>
            <person name="Mori M."/>
            <person name="Yoshida Y."/>
            <person name="Ohtoshi R."/>
            <person name="Malay A.D."/>
            <person name="Moran D.A.P."/>
            <person name="Tomita M."/>
            <person name="Numata K."/>
            <person name="Arakawa K."/>
        </authorList>
    </citation>
    <scope>NUCLEOTIDE SEQUENCE</scope>
</reference>
<dbReference type="Proteomes" id="UP000887013">
    <property type="component" value="Unassembled WGS sequence"/>
</dbReference>
<evidence type="ECO:0000313" key="1">
    <source>
        <dbReference type="EMBL" id="GFS77759.1"/>
    </source>
</evidence>
<organism evidence="1 2">
    <name type="scientific">Nephila pilipes</name>
    <name type="common">Giant wood spider</name>
    <name type="synonym">Nephila maculata</name>
    <dbReference type="NCBI Taxonomy" id="299642"/>
    <lineage>
        <taxon>Eukaryota</taxon>
        <taxon>Metazoa</taxon>
        <taxon>Ecdysozoa</taxon>
        <taxon>Arthropoda</taxon>
        <taxon>Chelicerata</taxon>
        <taxon>Arachnida</taxon>
        <taxon>Araneae</taxon>
        <taxon>Araneomorphae</taxon>
        <taxon>Entelegynae</taxon>
        <taxon>Araneoidea</taxon>
        <taxon>Nephilidae</taxon>
        <taxon>Nephila</taxon>
    </lineage>
</organism>
<gene>
    <name evidence="1" type="ORF">NPIL_424991</name>
</gene>
<proteinExistence type="predicted"/>
<dbReference type="AlphaFoldDB" id="A0A8X6T6Q3"/>
<name>A0A8X6T6Q3_NEPPI</name>
<protein>
    <submittedName>
        <fullName evidence="1">Uncharacterized protein</fullName>
    </submittedName>
</protein>
<evidence type="ECO:0000313" key="2">
    <source>
        <dbReference type="Proteomes" id="UP000887013"/>
    </source>
</evidence>
<keyword evidence="2" id="KW-1185">Reference proteome</keyword>
<comment type="caution">
    <text evidence="1">The sequence shown here is derived from an EMBL/GenBank/DDBJ whole genome shotgun (WGS) entry which is preliminary data.</text>
</comment>